<evidence type="ECO:0000313" key="2">
    <source>
        <dbReference type="EMBL" id="SVE41233.1"/>
    </source>
</evidence>
<dbReference type="AlphaFoldDB" id="A0A383DA90"/>
<feature type="non-terminal residue" evidence="2">
    <location>
        <position position="37"/>
    </location>
</feature>
<sequence>MHLEESKTYGSGKALVGQASKHAVQVPHKSSLNGASY</sequence>
<name>A0A383DA90_9ZZZZ</name>
<reference evidence="2" key="1">
    <citation type="submission" date="2018-05" db="EMBL/GenBank/DDBJ databases">
        <authorList>
            <person name="Lanie J.A."/>
            <person name="Ng W.-L."/>
            <person name="Kazmierczak K.M."/>
            <person name="Andrzejewski T.M."/>
            <person name="Davidsen T.M."/>
            <person name="Wayne K.J."/>
            <person name="Tettelin H."/>
            <person name="Glass J.I."/>
            <person name="Rusch D."/>
            <person name="Podicherti R."/>
            <person name="Tsui H.-C.T."/>
            <person name="Winkler M.E."/>
        </authorList>
    </citation>
    <scope>NUCLEOTIDE SEQUENCE</scope>
</reference>
<evidence type="ECO:0000256" key="1">
    <source>
        <dbReference type="SAM" id="MobiDB-lite"/>
    </source>
</evidence>
<organism evidence="2">
    <name type="scientific">marine metagenome</name>
    <dbReference type="NCBI Taxonomy" id="408172"/>
    <lineage>
        <taxon>unclassified sequences</taxon>
        <taxon>metagenomes</taxon>
        <taxon>ecological metagenomes</taxon>
    </lineage>
</organism>
<dbReference type="EMBL" id="UINC01215517">
    <property type="protein sequence ID" value="SVE41233.1"/>
    <property type="molecule type" value="Genomic_DNA"/>
</dbReference>
<feature type="region of interest" description="Disordered" evidence="1">
    <location>
        <begin position="1"/>
        <end position="37"/>
    </location>
</feature>
<proteinExistence type="predicted"/>
<accession>A0A383DA90</accession>
<protein>
    <submittedName>
        <fullName evidence="2">Uncharacterized protein</fullName>
    </submittedName>
</protein>
<feature type="compositionally biased region" description="Polar residues" evidence="1">
    <location>
        <begin position="28"/>
        <end position="37"/>
    </location>
</feature>
<gene>
    <name evidence="2" type="ORF">METZ01_LOCUS494087</name>
</gene>